<reference evidence="3" key="2">
    <citation type="journal article" date="2016" name="Sci. Rep.">
        <title>Dictyocaulus viviparus genome, variome and transcriptome elucidate lungworm biology and support future intervention.</title>
        <authorList>
            <person name="McNulty S.N."/>
            <person name="Strube C."/>
            <person name="Rosa B.A."/>
            <person name="Martin J.C."/>
            <person name="Tyagi R."/>
            <person name="Choi Y.J."/>
            <person name="Wang Q."/>
            <person name="Hallsworth Pepin K."/>
            <person name="Zhang X."/>
            <person name="Ozersky P."/>
            <person name="Wilson R.K."/>
            <person name="Sternberg P.W."/>
            <person name="Gasser R.B."/>
            <person name="Mitreva M."/>
        </authorList>
    </citation>
    <scope>NUCLEOTIDE SEQUENCE [LARGE SCALE GENOMIC DNA]</scope>
    <source>
        <strain evidence="3">HannoverDv2000</strain>
    </source>
</reference>
<protein>
    <submittedName>
        <fullName evidence="2">Uncharacterized protein</fullName>
    </submittedName>
</protein>
<reference evidence="2 3" key="1">
    <citation type="submission" date="2013-11" db="EMBL/GenBank/DDBJ databases">
        <title>Draft genome of the bovine lungworm Dictyocaulus viviparus.</title>
        <authorList>
            <person name="Mitreva M."/>
        </authorList>
    </citation>
    <scope>NUCLEOTIDE SEQUENCE [LARGE SCALE GENOMIC DNA]</scope>
    <source>
        <strain evidence="2 3">HannoverDv2000</strain>
    </source>
</reference>
<organism evidence="2 3">
    <name type="scientific">Dictyocaulus viviparus</name>
    <name type="common">Bovine lungworm</name>
    <dbReference type="NCBI Taxonomy" id="29172"/>
    <lineage>
        <taxon>Eukaryota</taxon>
        <taxon>Metazoa</taxon>
        <taxon>Ecdysozoa</taxon>
        <taxon>Nematoda</taxon>
        <taxon>Chromadorea</taxon>
        <taxon>Rhabditida</taxon>
        <taxon>Rhabditina</taxon>
        <taxon>Rhabditomorpha</taxon>
        <taxon>Strongyloidea</taxon>
        <taxon>Metastrongylidae</taxon>
        <taxon>Dictyocaulus</taxon>
    </lineage>
</organism>
<feature type="compositionally biased region" description="Polar residues" evidence="1">
    <location>
        <begin position="119"/>
        <end position="143"/>
    </location>
</feature>
<dbReference type="AlphaFoldDB" id="A0A0D8YCP2"/>
<dbReference type="Proteomes" id="UP000053766">
    <property type="component" value="Unassembled WGS sequence"/>
</dbReference>
<evidence type="ECO:0000256" key="1">
    <source>
        <dbReference type="SAM" id="MobiDB-lite"/>
    </source>
</evidence>
<feature type="compositionally biased region" description="Polar residues" evidence="1">
    <location>
        <begin position="62"/>
        <end position="73"/>
    </location>
</feature>
<feature type="region of interest" description="Disordered" evidence="1">
    <location>
        <begin position="51"/>
        <end position="73"/>
    </location>
</feature>
<accession>A0A0D8YCP2</accession>
<proteinExistence type="predicted"/>
<keyword evidence="3" id="KW-1185">Reference proteome</keyword>
<evidence type="ECO:0000313" key="2">
    <source>
        <dbReference type="EMBL" id="KJH52346.1"/>
    </source>
</evidence>
<feature type="region of interest" description="Disordered" evidence="1">
    <location>
        <begin position="116"/>
        <end position="152"/>
    </location>
</feature>
<evidence type="ECO:0000313" key="3">
    <source>
        <dbReference type="Proteomes" id="UP000053766"/>
    </source>
</evidence>
<gene>
    <name evidence="2" type="ORF">DICVIV_01438</name>
</gene>
<dbReference type="EMBL" id="KN716166">
    <property type="protein sequence ID" value="KJH52346.1"/>
    <property type="molecule type" value="Genomic_DNA"/>
</dbReference>
<sequence>MVERNQNRTGLVVSNAAIAVNRVIEDTIDQLENMMTATRRDSRAEGVMKSPFLKTAERPTSKAPTARSTSISSEAGSLVSNRYVNLRRLKFMYSRKSYRISFCHCYTKVDLMKTRRPRTTTARENSSFDDTSAGSGRVSTAVSPMNDPNKKPKILINAGLNERRGRSPTVKTNANSQQALTPRTAWANVSVGGRTVIKPRSNHTAASLNLSGANVTVIVLHLGPNHDHHNTTEPLRAALTLSCSLL</sequence>
<name>A0A0D8YCP2_DICVI</name>
<dbReference type="OrthoDB" id="10676665at2759"/>